<dbReference type="Gene3D" id="1.10.4080.10">
    <property type="entry name" value="ADP-ribosylation/Crystallin J1"/>
    <property type="match status" value="2"/>
</dbReference>
<feature type="binding site" evidence="1">
    <location>
        <position position="435"/>
    </location>
    <ligand>
        <name>Mg(2+)</name>
        <dbReference type="ChEBI" id="CHEBI:18420"/>
        <label>1</label>
    </ligand>
</feature>
<dbReference type="EMBL" id="KV442059">
    <property type="protein sequence ID" value="OAQ27248.1"/>
    <property type="molecule type" value="Genomic_DNA"/>
</dbReference>
<organism evidence="2 3">
    <name type="scientific">Linnemannia elongata AG-77</name>
    <dbReference type="NCBI Taxonomy" id="1314771"/>
    <lineage>
        <taxon>Eukaryota</taxon>
        <taxon>Fungi</taxon>
        <taxon>Fungi incertae sedis</taxon>
        <taxon>Mucoromycota</taxon>
        <taxon>Mortierellomycotina</taxon>
        <taxon>Mortierellomycetes</taxon>
        <taxon>Mortierellales</taxon>
        <taxon>Mortierellaceae</taxon>
        <taxon>Linnemannia</taxon>
    </lineage>
</organism>
<feature type="binding site" evidence="1">
    <location>
        <position position="73"/>
    </location>
    <ligand>
        <name>Mg(2+)</name>
        <dbReference type="ChEBI" id="CHEBI:18420"/>
        <label>1</label>
    </ligand>
</feature>
<dbReference type="GO" id="GO:0016787">
    <property type="term" value="F:hydrolase activity"/>
    <property type="evidence" value="ECO:0007669"/>
    <property type="project" value="UniProtKB-KW"/>
</dbReference>
<feature type="binding site" evidence="1">
    <location>
        <position position="434"/>
    </location>
    <ligand>
        <name>Mg(2+)</name>
        <dbReference type="ChEBI" id="CHEBI:18420"/>
        <label>1</label>
    </ligand>
</feature>
<keyword evidence="1" id="KW-0479">Metal-binding</keyword>
<name>A0A197JQK7_9FUNG</name>
<dbReference type="Pfam" id="PF03747">
    <property type="entry name" value="ADP_ribosyl_GH"/>
    <property type="match status" value="1"/>
</dbReference>
<feature type="binding site" evidence="1">
    <location>
        <position position="74"/>
    </location>
    <ligand>
        <name>Mg(2+)</name>
        <dbReference type="ChEBI" id="CHEBI:18420"/>
        <label>1</label>
    </ligand>
</feature>
<evidence type="ECO:0000313" key="2">
    <source>
        <dbReference type="EMBL" id="OAQ27248.1"/>
    </source>
</evidence>
<evidence type="ECO:0000256" key="1">
    <source>
        <dbReference type="PIRSR" id="PIRSR605502-1"/>
    </source>
</evidence>
<dbReference type="AlphaFoldDB" id="A0A197JQK7"/>
<dbReference type="STRING" id="1314771.A0A197JQK7"/>
<dbReference type="Proteomes" id="UP000078512">
    <property type="component" value="Unassembled WGS sequence"/>
</dbReference>
<evidence type="ECO:0000313" key="3">
    <source>
        <dbReference type="Proteomes" id="UP000078512"/>
    </source>
</evidence>
<sequence length="490" mass="54525">MSTLATAAIRDRIRGCLFGNAIGDAYGLATEFMTTAMAKRLYGNGPIAFGTDPGYPVWEDEHRPITDRNDFTDDTDQMLVMLQSLQQTRDGILHPTNFAQRITEWGDYGIIEIGADPGRGLGYTVGRVMSHRDFSTNPHRAAFEVWDSAGRELAPNGAVMRTAVAGVERFWDEARVVENAMAAAKITHADPRSVVSALISSVLISRFLRGGGLNAAEDQGRVWNPKLTEAGYHQELLSYLERGTNLQGDSSLNPDYNETPESKFEPKNYDKIEQERLLKDAAIPGGTYRDQFKNHRWVDWNKDRPKVTLRDDIGWAGIDNVGEDDATGSLARSVVADYKFLLQQTQVAPPSNPGQRVQDEWVEAMESMCFPQSVRQLHLGESKSIGYTFKCIGVSYYGVTRRQDLAPTSPEYGGREGLFRGLMEQVTIEAGDADTNCAVMGSLLGARFGLQGGIPENWWKNLQHLDWLEETIDAYADRILADYEAHAQTQ</sequence>
<dbReference type="InterPro" id="IPR050792">
    <property type="entry name" value="ADP-ribosylglycohydrolase"/>
</dbReference>
<accession>A0A197JQK7</accession>
<dbReference type="GO" id="GO:0046872">
    <property type="term" value="F:metal ion binding"/>
    <property type="evidence" value="ECO:0007669"/>
    <property type="project" value="UniProtKB-KW"/>
</dbReference>
<dbReference type="InterPro" id="IPR036705">
    <property type="entry name" value="Ribosyl_crysJ1_sf"/>
</dbReference>
<dbReference type="PANTHER" id="PTHR16222">
    <property type="entry name" value="ADP-RIBOSYLGLYCOHYDROLASE"/>
    <property type="match status" value="1"/>
</dbReference>
<feature type="binding site" evidence="1">
    <location>
        <position position="432"/>
    </location>
    <ligand>
        <name>Mg(2+)</name>
        <dbReference type="ChEBI" id="CHEBI:18420"/>
        <label>1</label>
    </ligand>
</feature>
<comment type="cofactor">
    <cofactor evidence="1">
        <name>Mg(2+)</name>
        <dbReference type="ChEBI" id="CHEBI:18420"/>
    </cofactor>
    <text evidence="1">Binds 2 magnesium ions per subunit.</text>
</comment>
<proteinExistence type="predicted"/>
<gene>
    <name evidence="2" type="ORF">K457DRAFT_139798</name>
</gene>
<keyword evidence="2" id="KW-0378">Hydrolase</keyword>
<reference evidence="2 3" key="1">
    <citation type="submission" date="2016-05" db="EMBL/GenBank/DDBJ databases">
        <title>Genome sequencing reveals origins of a unique bacterial endosymbiosis in the earliest lineages of terrestrial Fungi.</title>
        <authorList>
            <consortium name="DOE Joint Genome Institute"/>
            <person name="Uehling J."/>
            <person name="Gryganskyi A."/>
            <person name="Hameed K."/>
            <person name="Tschaplinski T."/>
            <person name="Misztal P."/>
            <person name="Wu S."/>
            <person name="Desiro A."/>
            <person name="Vande Pol N."/>
            <person name="Du Z.-Y."/>
            <person name="Zienkiewicz A."/>
            <person name="Zienkiewicz K."/>
            <person name="Morin E."/>
            <person name="Tisserant E."/>
            <person name="Splivallo R."/>
            <person name="Hainaut M."/>
            <person name="Henrissat B."/>
            <person name="Ohm R."/>
            <person name="Kuo A."/>
            <person name="Yan J."/>
            <person name="Lipzen A."/>
            <person name="Nolan M."/>
            <person name="Labutti K."/>
            <person name="Barry K."/>
            <person name="Goldstein A."/>
            <person name="Labbe J."/>
            <person name="Schadt C."/>
            <person name="Tuskan G."/>
            <person name="Grigoriev I."/>
            <person name="Martin F."/>
            <person name="Vilgalys R."/>
            <person name="Bonito G."/>
        </authorList>
    </citation>
    <scope>NUCLEOTIDE SEQUENCE [LARGE SCALE GENOMIC DNA]</scope>
    <source>
        <strain evidence="2 3">AG-77</strain>
    </source>
</reference>
<keyword evidence="3" id="KW-1185">Reference proteome</keyword>
<keyword evidence="1" id="KW-0460">Magnesium</keyword>
<protein>
    <submittedName>
        <fullName evidence="2">ADP-ribosylglycohydrolase</fullName>
    </submittedName>
</protein>
<dbReference type="SUPFAM" id="SSF101478">
    <property type="entry name" value="ADP-ribosylglycohydrolase"/>
    <property type="match status" value="2"/>
</dbReference>
<dbReference type="InterPro" id="IPR005502">
    <property type="entry name" value="Ribosyl_crysJ1"/>
</dbReference>
<dbReference type="PANTHER" id="PTHR16222:SF28">
    <property type="entry name" value="ADP-RIBOSYLGLYCOHYDROLASE"/>
    <property type="match status" value="1"/>
</dbReference>
<feature type="binding site" evidence="1">
    <location>
        <position position="72"/>
    </location>
    <ligand>
        <name>Mg(2+)</name>
        <dbReference type="ChEBI" id="CHEBI:18420"/>
        <label>1</label>
    </ligand>
</feature>
<dbReference type="OrthoDB" id="2021138at2759"/>